<accession>A0A3N4RZ36</accession>
<evidence type="ECO:0000313" key="6">
    <source>
        <dbReference type="EMBL" id="RPE29354.1"/>
    </source>
</evidence>
<dbReference type="Pfam" id="PF04107">
    <property type="entry name" value="GCS2"/>
    <property type="match status" value="1"/>
</dbReference>
<comment type="catalytic activity">
    <reaction evidence="4 5">
        <text>L-cysteine + L-glutamate + ATP = gamma-L-glutamyl-L-cysteine + ADP + phosphate + H(+)</text>
        <dbReference type="Rhea" id="RHEA:13285"/>
        <dbReference type="ChEBI" id="CHEBI:15378"/>
        <dbReference type="ChEBI" id="CHEBI:29985"/>
        <dbReference type="ChEBI" id="CHEBI:30616"/>
        <dbReference type="ChEBI" id="CHEBI:35235"/>
        <dbReference type="ChEBI" id="CHEBI:43474"/>
        <dbReference type="ChEBI" id="CHEBI:58173"/>
        <dbReference type="ChEBI" id="CHEBI:456216"/>
        <dbReference type="EC" id="6.3.2.2"/>
    </reaction>
</comment>
<gene>
    <name evidence="6" type="ORF">EDD38_6509</name>
</gene>
<dbReference type="PANTHER" id="PTHR34378">
    <property type="entry name" value="GLUTAMATE--CYSTEINE LIGASE, CHLOROPLASTIC"/>
    <property type="match status" value="1"/>
</dbReference>
<dbReference type="InterPro" id="IPR035434">
    <property type="entry name" value="GCL_bact_plant"/>
</dbReference>
<dbReference type="GO" id="GO:0006750">
    <property type="term" value="P:glutathione biosynthetic process"/>
    <property type="evidence" value="ECO:0007669"/>
    <property type="project" value="UniProtKB-UniRule"/>
</dbReference>
<dbReference type="PIRSF" id="PIRSF017901">
    <property type="entry name" value="GCL"/>
    <property type="match status" value="1"/>
</dbReference>
<dbReference type="GO" id="GO:0004357">
    <property type="term" value="F:glutamate-cysteine ligase activity"/>
    <property type="evidence" value="ECO:0007669"/>
    <property type="project" value="UniProtKB-UniRule"/>
</dbReference>
<dbReference type="SUPFAM" id="SSF55931">
    <property type="entry name" value="Glutamine synthetase/guanido kinase"/>
    <property type="match status" value="1"/>
</dbReference>
<dbReference type="InterPro" id="IPR014746">
    <property type="entry name" value="Gln_synth/guanido_kin_cat_dom"/>
</dbReference>
<dbReference type="RefSeq" id="WP_162871748.1">
    <property type="nucleotide sequence ID" value="NZ_RKQG01000002.1"/>
</dbReference>
<sequence>MSRPQPLGRADLLAPLTPAPGAVERVGVEVECALLDPATGTGARYSGPRGVRAVLAAVLERWGGEPEHDTGQLTGVRLPDGSSVTLEHGGQIEYSSTPASGVGGAVDEVRAALERLADLAAGFGLALVPGGNLPFGRLADVEWVPMTRGAAMRRYFAGLGPAGERAPHVMALSLSTQATLDFLGPEDLTRKLRMQTAVAPVVSALLVNSPLLEGRPCGLLSHRSWAWLRTDPRRGGLLPPALRPDVSAEDLVDWALGIPLIHYRTADGRYHRAPDGTFADLLRDGLPDGTGPTAAHWAAHLSQLWTDTRVRRTLELRGADGPPAPHLAALPALWTGLTYHPPSREAAWELTRGHTAEEHRAARAELPARGPDTRLGDTPVRALAAELLRLARTGLEARVAAGLEPPHVPAHLDPLDEIAATGRTFAHQCLERWHGDLRTDPARYVAAHRI</sequence>
<dbReference type="EC" id="6.3.2.2" evidence="5"/>
<dbReference type="InterPro" id="IPR006336">
    <property type="entry name" value="GCS2"/>
</dbReference>
<evidence type="ECO:0000256" key="4">
    <source>
        <dbReference type="ARBA" id="ARBA00048819"/>
    </source>
</evidence>
<evidence type="ECO:0000256" key="1">
    <source>
        <dbReference type="ARBA" id="ARBA00022598"/>
    </source>
</evidence>
<evidence type="ECO:0000256" key="3">
    <source>
        <dbReference type="ARBA" id="ARBA00022840"/>
    </source>
</evidence>
<dbReference type="EMBL" id="RKQG01000002">
    <property type="protein sequence ID" value="RPE29354.1"/>
    <property type="molecule type" value="Genomic_DNA"/>
</dbReference>
<keyword evidence="2 5" id="KW-0547">Nucleotide-binding</keyword>
<keyword evidence="1 5" id="KW-0436">Ligase</keyword>
<proteinExistence type="inferred from homology"/>
<protein>
    <recommendedName>
        <fullName evidence="5">Glutamate--cysteine ligase</fullName>
        <ecNumber evidence="5">6.3.2.2</ecNumber>
    </recommendedName>
</protein>
<comment type="caution">
    <text evidence="6">The sequence shown here is derived from an EMBL/GenBank/DDBJ whole genome shotgun (WGS) entry which is preliminary data.</text>
</comment>
<comment type="similarity">
    <text evidence="5">Belongs to the glutamate--cysteine ligase type 2 family. EgtA subfamily.</text>
</comment>
<dbReference type="Proteomes" id="UP000266906">
    <property type="component" value="Unassembled WGS sequence"/>
</dbReference>
<dbReference type="PANTHER" id="PTHR34378:SF1">
    <property type="entry name" value="GLUTAMATE--CYSTEINE LIGASE, CHLOROPLASTIC"/>
    <property type="match status" value="1"/>
</dbReference>
<keyword evidence="7" id="KW-1185">Reference proteome</keyword>
<evidence type="ECO:0000256" key="2">
    <source>
        <dbReference type="ARBA" id="ARBA00022741"/>
    </source>
</evidence>
<keyword evidence="3 5" id="KW-0067">ATP-binding</keyword>
<dbReference type="Gene3D" id="3.30.590.20">
    <property type="match status" value="1"/>
</dbReference>
<organism evidence="6 7">
    <name type="scientific">Kitasatospora cineracea</name>
    <dbReference type="NCBI Taxonomy" id="88074"/>
    <lineage>
        <taxon>Bacteria</taxon>
        <taxon>Bacillati</taxon>
        <taxon>Actinomycetota</taxon>
        <taxon>Actinomycetes</taxon>
        <taxon>Kitasatosporales</taxon>
        <taxon>Streptomycetaceae</taxon>
        <taxon>Kitasatospora</taxon>
    </lineage>
</organism>
<reference evidence="6 7" key="1">
    <citation type="submission" date="2018-11" db="EMBL/GenBank/DDBJ databases">
        <title>Sequencing the genomes of 1000 actinobacteria strains.</title>
        <authorList>
            <person name="Klenk H.-P."/>
        </authorList>
    </citation>
    <scope>NUCLEOTIDE SEQUENCE [LARGE SCALE GENOMIC DNA]</scope>
    <source>
        <strain evidence="6 7">DSM 44781</strain>
    </source>
</reference>
<name>A0A3N4RZ36_9ACTN</name>
<comment type="function">
    <text evidence="5">Catalyzes the synthesis of gamma-glutamylcysteine (gamma-GC).</text>
</comment>
<evidence type="ECO:0000313" key="7">
    <source>
        <dbReference type="Proteomes" id="UP000266906"/>
    </source>
</evidence>
<evidence type="ECO:0000256" key="5">
    <source>
        <dbReference type="PIRNR" id="PIRNR017901"/>
    </source>
</evidence>
<dbReference type="GO" id="GO:0005524">
    <property type="term" value="F:ATP binding"/>
    <property type="evidence" value="ECO:0007669"/>
    <property type="project" value="UniProtKB-UniRule"/>
</dbReference>
<dbReference type="AlphaFoldDB" id="A0A3N4RZ36"/>